<sequence>MRLLKTTKSEVGAFEIELFTDDQLQYLPYAILSHTWGPDEVTLQNINEPVVKSWKGYKKIEECCSMAHEMGYEYVWIDTCCIDKTSSAELSEAINSMFVWYQEARVCYAYLYDVPSTPFEESRWFTRGWTLQELIAPQVVIFFNRDWEQLGNKTSLGRRISQRTRIPESILSGEKDLDTCSTAQRMSWAAERQTTRVEDRAYCLMGLFGVNMPLIYGERESAFIRLQEEILRISEDHSLFAWKSSDTRAGLLATSPAAFIDSHDIVPHDIVPWETFDTRSSPLIISGKGIHLDLCLIGLEHVGLGLAVLQCKKVDGEYTSVGIFVHDPSLTLERFKRVHCDDFRHLDLKRYKSYQYRTIRMCIQAGRMARSQRPRDSEQYNIFSPIRIYLESEPIRITNWHSSMAEVYLWLLVARGSLEATLSKVSKNRTPLAWAAQQGLEGFVRVLLKRGAAIELGGEMIDTPLSLASRNGHTAIAKLLLDKGANIEARGSTGQTPLMDAICAQDIDIVNVILSRNPDINASDRHGVTPLIYAIRTQDIAIIDLILSKNPNIEAGDSRGDTPLINAIRTGDTATINAILNRNPNMEAGNIAGQRPLIHALDVGNRTTIKMLLEKGADIEARDAYGRTPLLYAITLTPVPYDKPSEIVNLVDMLIQHGADINARTRYGETALQWATSRGCKDIVDLLKERDPITKARRETAMSRVSRKSHQGIFRLFKSES</sequence>
<dbReference type="SMART" id="SM00248">
    <property type="entry name" value="ANK"/>
    <property type="match status" value="8"/>
</dbReference>
<feature type="domain" description="DUF8212" evidence="3">
    <location>
        <begin position="222"/>
        <end position="249"/>
    </location>
</feature>
<evidence type="ECO:0000259" key="2">
    <source>
        <dbReference type="Pfam" id="PF06985"/>
    </source>
</evidence>
<feature type="domain" description="Heterokaryon incompatibility" evidence="2">
    <location>
        <begin position="29"/>
        <end position="111"/>
    </location>
</feature>
<dbReference type="GeneID" id="43645383"/>
<dbReference type="PROSITE" id="PS50297">
    <property type="entry name" value="ANK_REP_REGION"/>
    <property type="match status" value="4"/>
</dbReference>
<dbReference type="RefSeq" id="XP_031907082.1">
    <property type="nucleotide sequence ID" value="XM_032061173.1"/>
</dbReference>
<dbReference type="InterPro" id="IPR002110">
    <property type="entry name" value="Ankyrin_rpt"/>
</dbReference>
<dbReference type="InterPro" id="IPR010730">
    <property type="entry name" value="HET"/>
</dbReference>
<keyword evidence="5" id="KW-1185">Reference proteome</keyword>
<dbReference type="InterPro" id="IPR058525">
    <property type="entry name" value="DUF8212"/>
</dbReference>
<dbReference type="Pfam" id="PF13637">
    <property type="entry name" value="Ank_4"/>
    <property type="match status" value="1"/>
</dbReference>
<evidence type="ECO:0000313" key="5">
    <source>
        <dbReference type="Proteomes" id="UP000325672"/>
    </source>
</evidence>
<dbReference type="InterPro" id="IPR036770">
    <property type="entry name" value="Ankyrin_rpt-contain_sf"/>
</dbReference>
<evidence type="ECO:0000259" key="3">
    <source>
        <dbReference type="Pfam" id="PF26640"/>
    </source>
</evidence>
<dbReference type="SUPFAM" id="SSF48403">
    <property type="entry name" value="Ankyrin repeat"/>
    <property type="match status" value="1"/>
</dbReference>
<reference evidence="4 5" key="1">
    <citation type="submission" date="2019-04" db="EMBL/GenBank/DDBJ databases">
        <title>Friends and foes A comparative genomics study of 23 Aspergillus species from section Flavi.</title>
        <authorList>
            <consortium name="DOE Joint Genome Institute"/>
            <person name="Kjaerbolling I."/>
            <person name="Vesth T."/>
            <person name="Frisvad J.C."/>
            <person name="Nybo J.L."/>
            <person name="Theobald S."/>
            <person name="Kildgaard S."/>
            <person name="Isbrandt T."/>
            <person name="Kuo A."/>
            <person name="Sato A."/>
            <person name="Lyhne E.K."/>
            <person name="Kogle M.E."/>
            <person name="Wiebenga A."/>
            <person name="Kun R.S."/>
            <person name="Lubbers R.J."/>
            <person name="Makela M.R."/>
            <person name="Barry K."/>
            <person name="Chovatia M."/>
            <person name="Clum A."/>
            <person name="Daum C."/>
            <person name="Haridas S."/>
            <person name="He G."/>
            <person name="LaButti K."/>
            <person name="Lipzen A."/>
            <person name="Mondo S."/>
            <person name="Riley R."/>
            <person name="Salamov A."/>
            <person name="Simmons B.A."/>
            <person name="Magnuson J.K."/>
            <person name="Henrissat B."/>
            <person name="Mortensen U.H."/>
            <person name="Larsen T.O."/>
            <person name="Devries R.P."/>
            <person name="Grigoriev I.V."/>
            <person name="Machida M."/>
            <person name="Baker S.E."/>
            <person name="Andersen M.R."/>
        </authorList>
    </citation>
    <scope>NUCLEOTIDE SEQUENCE [LARGE SCALE GENOMIC DNA]</scope>
    <source>
        <strain evidence="4 5">CBS 117625</strain>
    </source>
</reference>
<dbReference type="OrthoDB" id="674604at2759"/>
<dbReference type="Pfam" id="PF26640">
    <property type="entry name" value="DUF8212"/>
    <property type="match status" value="1"/>
</dbReference>
<keyword evidence="1" id="KW-0040">ANK repeat</keyword>
<feature type="repeat" description="ANK" evidence="1">
    <location>
        <begin position="592"/>
        <end position="624"/>
    </location>
</feature>
<dbReference type="Pfam" id="PF06985">
    <property type="entry name" value="HET"/>
    <property type="match status" value="1"/>
</dbReference>
<dbReference type="Pfam" id="PF12796">
    <property type="entry name" value="Ank_2"/>
    <property type="match status" value="2"/>
</dbReference>
<dbReference type="Proteomes" id="UP000325672">
    <property type="component" value="Unassembled WGS sequence"/>
</dbReference>
<feature type="repeat" description="ANK" evidence="1">
    <location>
        <begin position="493"/>
        <end position="525"/>
    </location>
</feature>
<accession>A0A5N6SAZ4</accession>
<dbReference type="PANTHER" id="PTHR10622:SF10">
    <property type="entry name" value="HET DOMAIN-CONTAINING PROTEIN"/>
    <property type="match status" value="1"/>
</dbReference>
<gene>
    <name evidence="4" type="ORF">BDV38DRAFT_289079</name>
</gene>
<dbReference type="PRINTS" id="PR01415">
    <property type="entry name" value="ANKYRIN"/>
</dbReference>
<evidence type="ECO:0000313" key="4">
    <source>
        <dbReference type="EMBL" id="KAE8131019.1"/>
    </source>
</evidence>
<dbReference type="AlphaFoldDB" id="A0A5N6SAZ4"/>
<dbReference type="EMBL" id="ML743680">
    <property type="protein sequence ID" value="KAE8131019.1"/>
    <property type="molecule type" value="Genomic_DNA"/>
</dbReference>
<name>A0A5N6SAZ4_ASPPS</name>
<feature type="repeat" description="ANK" evidence="1">
    <location>
        <begin position="427"/>
        <end position="459"/>
    </location>
</feature>
<feature type="repeat" description="ANK" evidence="1">
    <location>
        <begin position="625"/>
        <end position="666"/>
    </location>
</feature>
<dbReference type="PROSITE" id="PS50088">
    <property type="entry name" value="ANK_REPEAT"/>
    <property type="match status" value="6"/>
</dbReference>
<protein>
    <submittedName>
        <fullName evidence="4">Ankyrin repeat-containing domain protein</fullName>
    </submittedName>
</protein>
<feature type="repeat" description="ANK" evidence="1">
    <location>
        <begin position="463"/>
        <end position="492"/>
    </location>
</feature>
<proteinExistence type="predicted"/>
<dbReference type="PANTHER" id="PTHR10622">
    <property type="entry name" value="HET DOMAIN-CONTAINING PROTEIN"/>
    <property type="match status" value="1"/>
</dbReference>
<organism evidence="4 5">
    <name type="scientific">Aspergillus pseudotamarii</name>
    <dbReference type="NCBI Taxonomy" id="132259"/>
    <lineage>
        <taxon>Eukaryota</taxon>
        <taxon>Fungi</taxon>
        <taxon>Dikarya</taxon>
        <taxon>Ascomycota</taxon>
        <taxon>Pezizomycotina</taxon>
        <taxon>Eurotiomycetes</taxon>
        <taxon>Eurotiomycetidae</taxon>
        <taxon>Eurotiales</taxon>
        <taxon>Aspergillaceae</taxon>
        <taxon>Aspergillus</taxon>
        <taxon>Aspergillus subgen. Circumdati</taxon>
    </lineage>
</organism>
<evidence type="ECO:0000256" key="1">
    <source>
        <dbReference type="PROSITE-ProRule" id="PRU00023"/>
    </source>
</evidence>
<dbReference type="Gene3D" id="1.25.40.20">
    <property type="entry name" value="Ankyrin repeat-containing domain"/>
    <property type="match status" value="1"/>
</dbReference>
<feature type="repeat" description="ANK" evidence="1">
    <location>
        <begin position="526"/>
        <end position="558"/>
    </location>
</feature>